<comment type="caution">
    <text evidence="2">The sequence shown here is derived from an EMBL/GenBank/DDBJ whole genome shotgun (WGS) entry which is preliminary data.</text>
</comment>
<sequence>MSTHFSNDTLEQFLSRARVFSAMTVPAYLAFMVFLTVDEGWRWSFLALLVLPPVAAVLGHVAKRDIRPGMAAGALALAIAPMLVVGGLEALS</sequence>
<proteinExistence type="predicted"/>
<accession>A0A964ULD5</accession>
<evidence type="ECO:0000313" key="2">
    <source>
        <dbReference type="EMBL" id="NBE51348.1"/>
    </source>
</evidence>
<dbReference type="EMBL" id="JAAAHS010000037">
    <property type="protein sequence ID" value="NBE51348.1"/>
    <property type="molecule type" value="Genomic_DNA"/>
</dbReference>
<reference evidence="2" key="1">
    <citation type="submission" date="2020-01" db="EMBL/GenBank/DDBJ databases">
        <title>Whole-genome analyses of novel actinobacteria.</title>
        <authorList>
            <person name="Sahin N."/>
        </authorList>
    </citation>
    <scope>NUCLEOTIDE SEQUENCE</scope>
    <source>
        <strain evidence="2">YC537</strain>
    </source>
</reference>
<gene>
    <name evidence="2" type="ORF">GUY60_07905</name>
</gene>
<protein>
    <submittedName>
        <fullName evidence="2">Uncharacterized protein</fullName>
    </submittedName>
</protein>
<name>A0A964ULD5_9ACTN</name>
<organism evidence="2 3">
    <name type="scientific">Streptomyces boluensis</name>
    <dbReference type="NCBI Taxonomy" id="1775135"/>
    <lineage>
        <taxon>Bacteria</taxon>
        <taxon>Bacillati</taxon>
        <taxon>Actinomycetota</taxon>
        <taxon>Actinomycetes</taxon>
        <taxon>Kitasatosporales</taxon>
        <taxon>Streptomycetaceae</taxon>
        <taxon>Streptomyces</taxon>
    </lineage>
</organism>
<feature type="transmembrane region" description="Helical" evidence="1">
    <location>
        <begin position="69"/>
        <end position="88"/>
    </location>
</feature>
<dbReference type="OrthoDB" id="4280200at2"/>
<dbReference type="RefSeq" id="WP_161695256.1">
    <property type="nucleotide sequence ID" value="NZ_JAAAHS010000037.1"/>
</dbReference>
<dbReference type="Proteomes" id="UP000598297">
    <property type="component" value="Unassembled WGS sequence"/>
</dbReference>
<feature type="transmembrane region" description="Helical" evidence="1">
    <location>
        <begin position="20"/>
        <end position="37"/>
    </location>
</feature>
<keyword evidence="1" id="KW-1133">Transmembrane helix</keyword>
<evidence type="ECO:0000256" key="1">
    <source>
        <dbReference type="SAM" id="Phobius"/>
    </source>
</evidence>
<feature type="transmembrane region" description="Helical" evidence="1">
    <location>
        <begin position="43"/>
        <end position="62"/>
    </location>
</feature>
<keyword evidence="1" id="KW-0472">Membrane</keyword>
<dbReference type="AlphaFoldDB" id="A0A964ULD5"/>
<keyword evidence="1" id="KW-0812">Transmembrane</keyword>
<keyword evidence="3" id="KW-1185">Reference proteome</keyword>
<evidence type="ECO:0000313" key="3">
    <source>
        <dbReference type="Proteomes" id="UP000598297"/>
    </source>
</evidence>